<dbReference type="Pfam" id="PF07702">
    <property type="entry name" value="UTRA"/>
    <property type="match status" value="1"/>
</dbReference>
<geneLocation type="plasmid" evidence="5">
    <name>pTi_AR125</name>
</geneLocation>
<keyword evidence="5" id="KW-0614">Plasmid</keyword>
<dbReference type="PANTHER" id="PTHR44846">
    <property type="entry name" value="MANNOSYL-D-GLYCERATE TRANSPORT/METABOLISM SYSTEM REPRESSOR MNGR-RELATED"/>
    <property type="match status" value="1"/>
</dbReference>
<dbReference type="InterPro" id="IPR011663">
    <property type="entry name" value="UTRA"/>
</dbReference>
<dbReference type="InterPro" id="IPR000524">
    <property type="entry name" value="Tscrpt_reg_HTH_GntR"/>
</dbReference>
<evidence type="ECO:0000256" key="3">
    <source>
        <dbReference type="ARBA" id="ARBA00023163"/>
    </source>
</evidence>
<reference evidence="5" key="1">
    <citation type="submission" date="2016-10" db="EMBL/GenBank/DDBJ databases">
        <title>Agrobacterium Ti plasmids: Classification based on T-DNA and Vir regions organization.</title>
        <authorList>
            <person name="Nabi N."/>
            <person name="Vial L."/>
            <person name="Ben Hafsa A."/>
            <person name="Chapulliot D."/>
            <person name="Berard A."/>
            <person name="Chauveau A."/>
            <person name="Le Paslier M.-C."/>
            <person name="Harzallah Skhiri F."/>
            <person name="Brunel D."/>
            <person name="Nesme X."/>
            <person name="Chaouachi M."/>
        </authorList>
    </citation>
    <scope>NUCLEOTIDE SEQUENCE</scope>
    <source>
        <strain evidence="5">AR125</strain>
        <strain evidence="6">CFBP5499</strain>
        <plasmid evidence="5">pTi_AR125</plasmid>
        <plasmid evidence="6">pTi_CFBP5499</plasmid>
    </source>
</reference>
<evidence type="ECO:0000256" key="1">
    <source>
        <dbReference type="ARBA" id="ARBA00023015"/>
    </source>
</evidence>
<keyword evidence="2" id="KW-0238">DNA-binding</keyword>
<accession>A0A2Z2PE70</accession>
<dbReference type="GO" id="GO:0045892">
    <property type="term" value="P:negative regulation of DNA-templated transcription"/>
    <property type="evidence" value="ECO:0007669"/>
    <property type="project" value="TreeGrafter"/>
</dbReference>
<dbReference type="PANTHER" id="PTHR44846:SF1">
    <property type="entry name" value="MANNOSYL-D-GLYCERATE TRANSPORT_METABOLISM SYSTEM REPRESSOR MNGR-RELATED"/>
    <property type="match status" value="1"/>
</dbReference>
<dbReference type="SUPFAM" id="SSF46785">
    <property type="entry name" value="Winged helix' DNA-binding domain"/>
    <property type="match status" value="1"/>
</dbReference>
<dbReference type="AlphaFoldDB" id="A0A2Z2PE70"/>
<dbReference type="PROSITE" id="PS50949">
    <property type="entry name" value="HTH_GNTR"/>
    <property type="match status" value="1"/>
</dbReference>
<feature type="domain" description="HTH gntR-type" evidence="4">
    <location>
        <begin position="80"/>
        <end position="148"/>
    </location>
</feature>
<dbReference type="Gene3D" id="3.40.1410.10">
    <property type="entry name" value="Chorismate lyase-like"/>
    <property type="match status" value="1"/>
</dbReference>
<dbReference type="InterPro" id="IPR036388">
    <property type="entry name" value="WH-like_DNA-bd_sf"/>
</dbReference>
<dbReference type="EMBL" id="KY000025">
    <property type="protein sequence ID" value="ASK40570.1"/>
    <property type="molecule type" value="Genomic_DNA"/>
</dbReference>
<organism evidence="5">
    <name type="scientific">Agrobacterium genomosp. 6</name>
    <dbReference type="NCBI Taxonomy" id="1183411"/>
    <lineage>
        <taxon>Bacteria</taxon>
        <taxon>Pseudomonadati</taxon>
        <taxon>Pseudomonadota</taxon>
        <taxon>Alphaproteobacteria</taxon>
        <taxon>Hyphomicrobiales</taxon>
        <taxon>Rhizobiaceae</taxon>
        <taxon>Rhizobium/Agrobacterium group</taxon>
        <taxon>Agrobacterium</taxon>
        <taxon>Agrobacterium tumefaciens complex</taxon>
    </lineage>
</organism>
<keyword evidence="1" id="KW-0805">Transcription regulation</keyword>
<sequence length="342" mass="38369">MGWLYAPASTRPMRQQSSLVYTSLSSKFKWPTNFLIQQRAFAANRPLTTILIANKKTLPIMETMNLDMHTNWTGKPLDTEPMYIQLQQELLQSIQRREFEQGSRFPSERELSQKFGTSRVTMRKAIDRLVQSGVLERRGTSGTYLPDRLFDRPISDYVAYSISDVVEKAGHVPGSKLLFFERKVADKAVAAKLSIAVGDPIISIQRQRTVDGIPVCVEFSQIPAKMVPGLSAADVIENKSLYAHLRNTYQLTLHKLHNRSSRISIHKATASEAEFLNLQAGASVLKWESVSVTSDETPFEHLRSLNHPDYVSFSIENRGERTAEATSPVTMMVEGKLPGNGA</sequence>
<dbReference type="GO" id="GO:0003677">
    <property type="term" value="F:DNA binding"/>
    <property type="evidence" value="ECO:0007669"/>
    <property type="project" value="UniProtKB-KW"/>
</dbReference>
<dbReference type="PRINTS" id="PR00035">
    <property type="entry name" value="HTHGNTR"/>
</dbReference>
<dbReference type="InterPro" id="IPR050679">
    <property type="entry name" value="Bact_HTH_transcr_reg"/>
</dbReference>
<dbReference type="SUPFAM" id="SSF64288">
    <property type="entry name" value="Chorismate lyase-like"/>
    <property type="match status" value="1"/>
</dbReference>
<evidence type="ECO:0000259" key="4">
    <source>
        <dbReference type="PROSITE" id="PS50949"/>
    </source>
</evidence>
<keyword evidence="3" id="KW-0804">Transcription</keyword>
<dbReference type="SMART" id="SM00866">
    <property type="entry name" value="UTRA"/>
    <property type="match status" value="1"/>
</dbReference>
<evidence type="ECO:0000256" key="2">
    <source>
        <dbReference type="ARBA" id="ARBA00023125"/>
    </source>
</evidence>
<protein>
    <recommendedName>
        <fullName evidence="4">HTH gntR-type domain-containing protein</fullName>
    </recommendedName>
</protein>
<evidence type="ECO:0000313" key="5">
    <source>
        <dbReference type="EMBL" id="ASK40570.1"/>
    </source>
</evidence>
<dbReference type="Pfam" id="PF00392">
    <property type="entry name" value="GntR"/>
    <property type="match status" value="1"/>
</dbReference>
<dbReference type="InterPro" id="IPR036390">
    <property type="entry name" value="WH_DNA-bd_sf"/>
</dbReference>
<dbReference type="CDD" id="cd07377">
    <property type="entry name" value="WHTH_GntR"/>
    <property type="match status" value="1"/>
</dbReference>
<evidence type="ECO:0000313" key="6">
    <source>
        <dbReference type="EMBL" id="ASK41333.1"/>
    </source>
</evidence>
<dbReference type="GO" id="GO:0003700">
    <property type="term" value="F:DNA-binding transcription factor activity"/>
    <property type="evidence" value="ECO:0007669"/>
    <property type="project" value="InterPro"/>
</dbReference>
<dbReference type="EMBL" id="KY000029">
    <property type="protein sequence ID" value="ASK41333.1"/>
    <property type="molecule type" value="Genomic_DNA"/>
</dbReference>
<proteinExistence type="predicted"/>
<geneLocation type="plasmid" evidence="6">
    <name>pTi_CFBP5499</name>
</geneLocation>
<dbReference type="Gene3D" id="1.10.10.10">
    <property type="entry name" value="Winged helix-like DNA-binding domain superfamily/Winged helix DNA-binding domain"/>
    <property type="match status" value="1"/>
</dbReference>
<dbReference type="SMART" id="SM00345">
    <property type="entry name" value="HTH_GNTR"/>
    <property type="match status" value="1"/>
</dbReference>
<dbReference type="InterPro" id="IPR028978">
    <property type="entry name" value="Chorismate_lyase_/UTRA_dom_sf"/>
</dbReference>
<name>A0A2Z2PE70_9HYPH</name>